<comment type="caution">
    <text evidence="6">The sequence shown here is derived from an EMBL/GenBank/DDBJ whole genome shotgun (WGS) entry which is preliminary data.</text>
</comment>
<dbReference type="PROSITE" id="PS51318">
    <property type="entry name" value="TAT"/>
    <property type="match status" value="1"/>
</dbReference>
<dbReference type="PANTHER" id="PTHR30024">
    <property type="entry name" value="ALIPHATIC SULFONATES-BINDING PROTEIN-RELATED"/>
    <property type="match status" value="1"/>
</dbReference>
<protein>
    <submittedName>
        <fullName evidence="6">Substrate-binding domain-containing protein</fullName>
    </submittedName>
</protein>
<comment type="similarity">
    <text evidence="2">Belongs to the bacterial solute-binding protein SsuA/TauA family.</text>
</comment>
<evidence type="ECO:0000313" key="7">
    <source>
        <dbReference type="Proteomes" id="UP000697330"/>
    </source>
</evidence>
<dbReference type="RefSeq" id="WP_274958397.1">
    <property type="nucleotide sequence ID" value="NZ_DYWQ01000010.1"/>
</dbReference>
<sequence length="364" mass="38398">MKKLDMNQLTRRSFLKVAGAAGVVGSGLVLAGCDGGTKEPEADSTSDDASEEPAGSEYEPVTVHVAFMPNLGSAATLFSAIDQGYFDEVGITVETEQFQAGPAEITAMQSGSVDISQIGHGAHSLCIQGQAKIFAFDQLSQADCVVANKSHGIETGADLAGKTVGVASGTSSEIILQYVLKDAGLTTDDINTVEMDVSGMTTALISGQIDAAATWSPNTVTLEEQLGDDYLVLGTNTDYSDEVAFPGSYVCLPEYAEKNHDVLVRFGAALDKGKVYRNEHIDDVAKLLASELGVPEDTLLQSTGEGDWAGAVDAIGNIDVITGYYEAQQKVFLDGGQIEAEVPVEDYVLVDVITESDELYETIK</sequence>
<feature type="domain" description="SsuA/THI5-like" evidence="5">
    <location>
        <begin position="75"/>
        <end position="276"/>
    </location>
</feature>
<evidence type="ECO:0000313" key="6">
    <source>
        <dbReference type="EMBL" id="HJF44289.1"/>
    </source>
</evidence>
<dbReference type="SUPFAM" id="SSF53850">
    <property type="entry name" value="Periplasmic binding protein-like II"/>
    <property type="match status" value="1"/>
</dbReference>
<evidence type="ECO:0000256" key="2">
    <source>
        <dbReference type="ARBA" id="ARBA00010742"/>
    </source>
</evidence>
<dbReference type="GO" id="GO:0042597">
    <property type="term" value="C:periplasmic space"/>
    <property type="evidence" value="ECO:0007669"/>
    <property type="project" value="UniProtKB-SubCell"/>
</dbReference>
<dbReference type="EMBL" id="DYWQ01000010">
    <property type="protein sequence ID" value="HJF44289.1"/>
    <property type="molecule type" value="Genomic_DNA"/>
</dbReference>
<evidence type="ECO:0000256" key="3">
    <source>
        <dbReference type="ARBA" id="ARBA00022729"/>
    </source>
</evidence>
<dbReference type="PANTHER" id="PTHR30024:SF47">
    <property type="entry name" value="TAURINE-BINDING PERIPLASMIC PROTEIN"/>
    <property type="match status" value="1"/>
</dbReference>
<dbReference type="Gene3D" id="3.40.190.10">
    <property type="entry name" value="Periplasmic binding protein-like II"/>
    <property type="match status" value="2"/>
</dbReference>
<accession>A0A921KKH9</accession>
<organism evidence="6 7">
    <name type="scientific">Thermophilibacter provencensis</name>
    <dbReference type="NCBI Taxonomy" id="1852386"/>
    <lineage>
        <taxon>Bacteria</taxon>
        <taxon>Bacillati</taxon>
        <taxon>Actinomycetota</taxon>
        <taxon>Coriobacteriia</taxon>
        <taxon>Coriobacteriales</taxon>
        <taxon>Atopobiaceae</taxon>
        <taxon>Thermophilibacter</taxon>
    </lineage>
</organism>
<keyword evidence="3" id="KW-0732">Signal</keyword>
<reference evidence="6" key="2">
    <citation type="submission" date="2021-09" db="EMBL/GenBank/DDBJ databases">
        <authorList>
            <person name="Gilroy R."/>
        </authorList>
    </citation>
    <scope>NUCLEOTIDE SEQUENCE</scope>
    <source>
        <strain evidence="6">CHK124-7917</strain>
    </source>
</reference>
<reference evidence="6" key="1">
    <citation type="journal article" date="2021" name="PeerJ">
        <title>Extensive microbial diversity within the chicken gut microbiome revealed by metagenomics and culture.</title>
        <authorList>
            <person name="Gilroy R."/>
            <person name="Ravi A."/>
            <person name="Getino M."/>
            <person name="Pursley I."/>
            <person name="Horton D.L."/>
            <person name="Alikhan N.F."/>
            <person name="Baker D."/>
            <person name="Gharbi K."/>
            <person name="Hall N."/>
            <person name="Watson M."/>
            <person name="Adriaenssens E.M."/>
            <person name="Foster-Nyarko E."/>
            <person name="Jarju S."/>
            <person name="Secka A."/>
            <person name="Antonio M."/>
            <person name="Oren A."/>
            <person name="Chaudhuri R.R."/>
            <person name="La Ragione R."/>
            <person name="Hildebrand F."/>
            <person name="Pallen M.J."/>
        </authorList>
    </citation>
    <scope>NUCLEOTIDE SEQUENCE</scope>
    <source>
        <strain evidence="6">CHK124-7917</strain>
    </source>
</reference>
<dbReference type="InterPro" id="IPR006311">
    <property type="entry name" value="TAT_signal"/>
</dbReference>
<evidence type="ECO:0000256" key="1">
    <source>
        <dbReference type="ARBA" id="ARBA00004418"/>
    </source>
</evidence>
<dbReference type="InterPro" id="IPR015168">
    <property type="entry name" value="SsuA/THI5"/>
</dbReference>
<evidence type="ECO:0000259" key="5">
    <source>
        <dbReference type="Pfam" id="PF09084"/>
    </source>
</evidence>
<comment type="subcellular location">
    <subcellularLocation>
        <location evidence="1">Periplasm</location>
    </subcellularLocation>
</comment>
<dbReference type="PROSITE" id="PS51257">
    <property type="entry name" value="PROKAR_LIPOPROTEIN"/>
    <property type="match status" value="1"/>
</dbReference>
<dbReference type="Pfam" id="PF09084">
    <property type="entry name" value="NMT1"/>
    <property type="match status" value="1"/>
</dbReference>
<proteinExistence type="inferred from homology"/>
<feature type="region of interest" description="Disordered" evidence="4">
    <location>
        <begin position="35"/>
        <end position="57"/>
    </location>
</feature>
<evidence type="ECO:0000256" key="4">
    <source>
        <dbReference type="SAM" id="MobiDB-lite"/>
    </source>
</evidence>
<dbReference type="AlphaFoldDB" id="A0A921KKH9"/>
<name>A0A921KKH9_9ACTN</name>
<feature type="compositionally biased region" description="Acidic residues" evidence="4">
    <location>
        <begin position="42"/>
        <end position="51"/>
    </location>
</feature>
<gene>
    <name evidence="6" type="ORF">K8U72_00675</name>
</gene>
<dbReference type="Proteomes" id="UP000697330">
    <property type="component" value="Unassembled WGS sequence"/>
</dbReference>